<reference evidence="1 2" key="1">
    <citation type="submission" date="2024-06" db="EMBL/GenBank/DDBJ databases">
        <title>The Natural Products Discovery Center: Release of the First 8490 Sequenced Strains for Exploring Actinobacteria Biosynthetic Diversity.</title>
        <authorList>
            <person name="Kalkreuter E."/>
            <person name="Kautsar S.A."/>
            <person name="Yang D."/>
            <person name="Bader C.D."/>
            <person name="Teijaro C.N."/>
            <person name="Fluegel L."/>
            <person name="Davis C.M."/>
            <person name="Simpson J.R."/>
            <person name="Lauterbach L."/>
            <person name="Steele A.D."/>
            <person name="Gui C."/>
            <person name="Meng S."/>
            <person name="Li G."/>
            <person name="Viehrig K."/>
            <person name="Ye F."/>
            <person name="Su P."/>
            <person name="Kiefer A.F."/>
            <person name="Nichols A."/>
            <person name="Cepeda A.J."/>
            <person name="Yan W."/>
            <person name="Fan B."/>
            <person name="Jiang Y."/>
            <person name="Adhikari A."/>
            <person name="Zheng C.-J."/>
            <person name="Schuster L."/>
            <person name="Cowan T.M."/>
            <person name="Smanski M.J."/>
            <person name="Chevrette M.G."/>
            <person name="De Carvalho L.P.S."/>
            <person name="Shen B."/>
        </authorList>
    </citation>
    <scope>NUCLEOTIDE SEQUENCE [LARGE SCALE GENOMIC DNA]</scope>
    <source>
        <strain evidence="1 2">NPDC033843</strain>
    </source>
</reference>
<evidence type="ECO:0000313" key="2">
    <source>
        <dbReference type="Proteomes" id="UP001550739"/>
    </source>
</evidence>
<comment type="caution">
    <text evidence="1">The sequence shown here is derived from an EMBL/GenBank/DDBJ whole genome shotgun (WGS) entry which is preliminary data.</text>
</comment>
<sequence length="157" mass="15862">MTGTAASVHLPPVAGQYVFAGTVTLPSSSAWTPLTPTSSAASDHTITESGLYLVTADTRAAISCPPGSNVWVVGAVARNGTPIAGSEHLANQVIADPLSAQGSNQTGGVNFLVFLTAGDVLSMVSAARGNTTVAGVSAQVTTNGDGYTRASWVRVRF</sequence>
<proteinExistence type="predicted"/>
<dbReference type="Proteomes" id="UP001550739">
    <property type="component" value="Unassembled WGS sequence"/>
</dbReference>
<name>A0ABV2ZJH7_9ACTN</name>
<dbReference type="EMBL" id="JBEZVE010000009">
    <property type="protein sequence ID" value="MEU3782713.1"/>
    <property type="molecule type" value="Genomic_DNA"/>
</dbReference>
<evidence type="ECO:0000313" key="1">
    <source>
        <dbReference type="EMBL" id="MEU3782713.1"/>
    </source>
</evidence>
<keyword evidence="2" id="KW-1185">Reference proteome</keyword>
<gene>
    <name evidence="1" type="ORF">AB0E89_19435</name>
</gene>
<protein>
    <submittedName>
        <fullName evidence="1">Uncharacterized protein</fullName>
    </submittedName>
</protein>
<organism evidence="1 2">
    <name type="scientific">Streptomyces sp. 900129855</name>
    <dbReference type="NCBI Taxonomy" id="3155129"/>
    <lineage>
        <taxon>Bacteria</taxon>
        <taxon>Bacillati</taxon>
        <taxon>Actinomycetota</taxon>
        <taxon>Actinomycetes</taxon>
        <taxon>Kitasatosporales</taxon>
        <taxon>Streptomycetaceae</taxon>
        <taxon>Streptomyces</taxon>
    </lineage>
</organism>
<dbReference type="RefSeq" id="WP_361703557.1">
    <property type="nucleotide sequence ID" value="NZ_JBEZVE010000009.1"/>
</dbReference>
<accession>A0ABV2ZJH7</accession>